<dbReference type="Pfam" id="PF04325">
    <property type="entry name" value="DUF465"/>
    <property type="match status" value="1"/>
</dbReference>
<dbReference type="Proteomes" id="UP000051887">
    <property type="component" value="Unassembled WGS sequence"/>
</dbReference>
<dbReference type="InterPro" id="IPR007420">
    <property type="entry name" value="DUF465"/>
</dbReference>
<evidence type="ECO:0000313" key="2">
    <source>
        <dbReference type="EMBL" id="CUH73706.1"/>
    </source>
</evidence>
<name>A0A0P1GBV7_9RHOB</name>
<organism evidence="2 4">
    <name type="scientific">Thalassovita autumnalis</name>
    <dbReference type="NCBI Taxonomy" id="2072972"/>
    <lineage>
        <taxon>Bacteria</taxon>
        <taxon>Pseudomonadati</taxon>
        <taxon>Pseudomonadota</taxon>
        <taxon>Alphaproteobacteria</taxon>
        <taxon>Rhodobacterales</taxon>
        <taxon>Roseobacteraceae</taxon>
        <taxon>Thalassovita</taxon>
    </lineage>
</organism>
<dbReference type="EMBL" id="CYSC01000041">
    <property type="protein sequence ID" value="CUH73706.1"/>
    <property type="molecule type" value="Genomic_DNA"/>
</dbReference>
<reference evidence="1 3" key="1">
    <citation type="submission" date="2015-09" db="EMBL/GenBank/DDBJ databases">
        <authorList>
            <person name="Rodrigo-Torres L."/>
            <person name="Arahal D.R."/>
        </authorList>
    </citation>
    <scope>NUCLEOTIDE SEQUENCE [LARGE SCALE GENOMIC DNA]</scope>
    <source>
        <strain evidence="1 3">CECT 5118</strain>
    </source>
</reference>
<sequence length="80" mass="9164">MSHTPHELAEEFPEFVEKMSALKVSDAHFAKLAEAYHELNRAVHRAETNVEPLEQLAEAELRKKRSALKDEIYAYLKDAA</sequence>
<evidence type="ECO:0000313" key="4">
    <source>
        <dbReference type="Proteomes" id="UP000051887"/>
    </source>
</evidence>
<dbReference type="InterPro" id="IPR038444">
    <property type="entry name" value="DUF465_sf"/>
</dbReference>
<evidence type="ECO:0000313" key="1">
    <source>
        <dbReference type="EMBL" id="CUH69091.1"/>
    </source>
</evidence>
<dbReference type="AlphaFoldDB" id="A0A0P1GBV7"/>
<evidence type="ECO:0008006" key="5">
    <source>
        <dbReference type="Google" id="ProtNLM"/>
    </source>
</evidence>
<protein>
    <recommendedName>
        <fullName evidence="5">DUF465 domain-containing protein</fullName>
    </recommendedName>
</protein>
<dbReference type="Gene3D" id="6.10.280.50">
    <property type="match status" value="1"/>
</dbReference>
<dbReference type="RefSeq" id="WP_058244839.1">
    <property type="nucleotide sequence ID" value="NZ_CYSB01000038.1"/>
</dbReference>
<keyword evidence="3" id="KW-1185">Reference proteome</keyword>
<evidence type="ECO:0000313" key="3">
    <source>
        <dbReference type="Proteomes" id="UP000051086"/>
    </source>
</evidence>
<dbReference type="Proteomes" id="UP000051086">
    <property type="component" value="Unassembled WGS sequence"/>
</dbReference>
<accession>A0A0P1GBV7</accession>
<reference evidence="2 4" key="2">
    <citation type="submission" date="2015-09" db="EMBL/GenBank/DDBJ databases">
        <authorList>
            <consortium name="Swine Surveillance"/>
        </authorList>
    </citation>
    <scope>NUCLEOTIDE SEQUENCE [LARGE SCALE GENOMIC DNA]</scope>
    <source>
        <strain evidence="2 4">5120</strain>
    </source>
</reference>
<dbReference type="OrthoDB" id="1263265at2"/>
<gene>
    <name evidence="1" type="ORF">TL5118_03050</name>
    <name evidence="2" type="ORF">TL5120_03518</name>
</gene>
<dbReference type="EMBL" id="CYSB01000038">
    <property type="protein sequence ID" value="CUH69091.1"/>
    <property type="molecule type" value="Genomic_DNA"/>
</dbReference>
<proteinExistence type="predicted"/>